<dbReference type="GO" id="GO:0005730">
    <property type="term" value="C:nucleolus"/>
    <property type="evidence" value="ECO:0007669"/>
    <property type="project" value="UniProtKB-SubCell"/>
</dbReference>
<name>K3X0S8_GLOUD</name>
<dbReference type="Gene3D" id="1.25.40.180">
    <property type="match status" value="1"/>
</dbReference>
<evidence type="ECO:0000313" key="6">
    <source>
        <dbReference type="Proteomes" id="UP000019132"/>
    </source>
</evidence>
<dbReference type="PROSITE" id="PS51366">
    <property type="entry name" value="MI"/>
    <property type="match status" value="1"/>
</dbReference>
<dbReference type="InterPro" id="IPR003890">
    <property type="entry name" value="MIF4G-like_typ-3"/>
</dbReference>
<feature type="domain" description="MI" evidence="4">
    <location>
        <begin position="345"/>
        <end position="461"/>
    </location>
</feature>
<dbReference type="GO" id="GO:0042274">
    <property type="term" value="P:ribosomal small subunit biogenesis"/>
    <property type="evidence" value="ECO:0007669"/>
    <property type="project" value="TreeGrafter"/>
</dbReference>
<comment type="similarity">
    <text evidence="2">Belongs to the CWC22 family.</text>
</comment>
<dbReference type="SUPFAM" id="SSF48371">
    <property type="entry name" value="ARM repeat"/>
    <property type="match status" value="1"/>
</dbReference>
<dbReference type="Pfam" id="PF02847">
    <property type="entry name" value="MA3"/>
    <property type="match status" value="1"/>
</dbReference>
<dbReference type="Proteomes" id="UP000019132">
    <property type="component" value="Unassembled WGS sequence"/>
</dbReference>
<dbReference type="EnsemblProtists" id="PYU1_T010827">
    <property type="protein sequence ID" value="PYU1_T010827"/>
    <property type="gene ID" value="PYU1_G010804"/>
</dbReference>
<sequence>MQEEAAKAAGGGAPTAVLPSKMDDQALRELTRRLNGQLNRISEANMESISLEVEKIYREYPRSVVNQILLDKILQTACHRGIVMTPMIKVCGALIAALYHSIGSEVGGFFIEKIVLKMVESVKESVADAANHEENGDEDDETSTSKEPINLLLFVAMLYNFGVVHCTLVYDLFRSFVTNFSSVEVELIHQLLKVSGHQLRSDDADALKDMVASVQQKVASLSQGNDKPQERVRFILDLIYDLKKPSKKKSRQGGAGGMEMDLSSLKKWLGRVKTRVGNANNPLRISLHELLHADQDGRWWIVGGTWVGYQKAKNGDDADDDAHSKERDEENRLVKLAEKQRMNTDVRKKIFVAIMGASDCLDAYERLLQLHLKEKQEREIVRVLLHCSGQEKKFNKYYLVLADKLCEMDPRYKFTFQLAFWDIFKQFDTFKPRKLYNLAQMLAGLIISKSLSLSCLKVLDFTDLPEKSILFMRVVLEKILKLEDELEMAQVFQRLLQTKKAQLTIDGLAVFVHQHLTNFHSEEDAAVRALLKKRSKSVKSLLDHLAKSAASSEKMEGFM</sequence>
<evidence type="ECO:0000256" key="3">
    <source>
        <dbReference type="ARBA" id="ARBA00023242"/>
    </source>
</evidence>
<organism evidence="5 6">
    <name type="scientific">Globisporangium ultimum (strain ATCC 200006 / CBS 805.95 / DAOM BR144)</name>
    <name type="common">Pythium ultimum</name>
    <dbReference type="NCBI Taxonomy" id="431595"/>
    <lineage>
        <taxon>Eukaryota</taxon>
        <taxon>Sar</taxon>
        <taxon>Stramenopiles</taxon>
        <taxon>Oomycota</taxon>
        <taxon>Peronosporomycetes</taxon>
        <taxon>Pythiales</taxon>
        <taxon>Pythiaceae</taxon>
        <taxon>Globisporangium</taxon>
    </lineage>
</organism>
<reference evidence="6" key="2">
    <citation type="submission" date="2010-04" db="EMBL/GenBank/DDBJ databases">
        <authorList>
            <person name="Buell R."/>
            <person name="Hamilton J."/>
            <person name="Hostetler J."/>
        </authorList>
    </citation>
    <scope>NUCLEOTIDE SEQUENCE [LARGE SCALE GENOMIC DNA]</scope>
    <source>
        <strain evidence="6">DAOM:BR144</strain>
    </source>
</reference>
<dbReference type="PANTHER" id="PTHR18034">
    <property type="entry name" value="CELL CYCLE CONTROL PROTEIN CWF22-RELATED"/>
    <property type="match status" value="1"/>
</dbReference>
<dbReference type="SMART" id="SM00544">
    <property type="entry name" value="MA3"/>
    <property type="match status" value="1"/>
</dbReference>
<evidence type="ECO:0000256" key="1">
    <source>
        <dbReference type="ARBA" id="ARBA00004604"/>
    </source>
</evidence>
<evidence type="ECO:0000313" key="5">
    <source>
        <dbReference type="EnsemblProtists" id="PYU1_T010827"/>
    </source>
</evidence>
<keyword evidence="3" id="KW-0539">Nucleus</keyword>
<dbReference type="GO" id="GO:0003723">
    <property type="term" value="F:RNA binding"/>
    <property type="evidence" value="ECO:0007669"/>
    <property type="project" value="InterPro"/>
</dbReference>
<dbReference type="InterPro" id="IPR003891">
    <property type="entry name" value="Initiation_fac_eIF4g_MI"/>
</dbReference>
<reference evidence="5" key="3">
    <citation type="submission" date="2015-02" db="UniProtKB">
        <authorList>
            <consortium name="EnsemblProtists"/>
        </authorList>
    </citation>
    <scope>IDENTIFICATION</scope>
    <source>
        <strain evidence="5">DAOM BR144</strain>
    </source>
</reference>
<dbReference type="PANTHER" id="PTHR18034:SF4">
    <property type="entry name" value="NUCLEOLAR MIF4G DOMAIN-CONTAINING PROTEIN 1"/>
    <property type="match status" value="1"/>
</dbReference>
<dbReference type="InterPro" id="IPR016024">
    <property type="entry name" value="ARM-type_fold"/>
</dbReference>
<keyword evidence="6" id="KW-1185">Reference proteome</keyword>
<dbReference type="HOGENOM" id="CLU_006786_4_0_1"/>
<evidence type="ECO:0000256" key="2">
    <source>
        <dbReference type="ARBA" id="ARBA00006856"/>
    </source>
</evidence>
<protein>
    <recommendedName>
        <fullName evidence="4">MI domain-containing protein</fullName>
    </recommendedName>
</protein>
<dbReference type="Pfam" id="PF02854">
    <property type="entry name" value="MIF4G"/>
    <property type="match status" value="1"/>
</dbReference>
<dbReference type="OMA" id="CGNERNY"/>
<dbReference type="InterPro" id="IPR050781">
    <property type="entry name" value="CWC22_splicing_factor"/>
</dbReference>
<dbReference type="STRING" id="431595.K3X0S8"/>
<dbReference type="VEuPathDB" id="FungiDB:PYU1_G010804"/>
<dbReference type="InParanoid" id="K3X0S8"/>
<dbReference type="SMART" id="SM00543">
    <property type="entry name" value="MIF4G"/>
    <property type="match status" value="1"/>
</dbReference>
<dbReference type="EMBL" id="GL376592">
    <property type="status" value="NOT_ANNOTATED_CDS"/>
    <property type="molecule type" value="Genomic_DNA"/>
</dbReference>
<proteinExistence type="inferred from homology"/>
<comment type="subcellular location">
    <subcellularLocation>
        <location evidence="1">Nucleus</location>
        <location evidence="1">Nucleolus</location>
    </subcellularLocation>
</comment>
<dbReference type="AlphaFoldDB" id="K3X0S8"/>
<dbReference type="eggNOG" id="KOG2141">
    <property type="taxonomic scope" value="Eukaryota"/>
</dbReference>
<evidence type="ECO:0000259" key="4">
    <source>
        <dbReference type="PROSITE" id="PS51366"/>
    </source>
</evidence>
<reference evidence="6" key="1">
    <citation type="journal article" date="2010" name="Genome Biol.">
        <title>Genome sequence of the necrotrophic plant pathogen Pythium ultimum reveals original pathogenicity mechanisms and effector repertoire.</title>
        <authorList>
            <person name="Levesque C.A."/>
            <person name="Brouwer H."/>
            <person name="Cano L."/>
            <person name="Hamilton J.P."/>
            <person name="Holt C."/>
            <person name="Huitema E."/>
            <person name="Raffaele S."/>
            <person name="Robideau G.P."/>
            <person name="Thines M."/>
            <person name="Win J."/>
            <person name="Zerillo M.M."/>
            <person name="Beakes G.W."/>
            <person name="Boore J.L."/>
            <person name="Busam D."/>
            <person name="Dumas B."/>
            <person name="Ferriera S."/>
            <person name="Fuerstenberg S.I."/>
            <person name="Gachon C.M."/>
            <person name="Gaulin E."/>
            <person name="Govers F."/>
            <person name="Grenville-Briggs L."/>
            <person name="Horner N."/>
            <person name="Hostetler J."/>
            <person name="Jiang R.H."/>
            <person name="Johnson J."/>
            <person name="Krajaejun T."/>
            <person name="Lin H."/>
            <person name="Meijer H.J."/>
            <person name="Moore B."/>
            <person name="Morris P."/>
            <person name="Phuntmart V."/>
            <person name="Puiu D."/>
            <person name="Shetty J."/>
            <person name="Stajich J.E."/>
            <person name="Tripathy S."/>
            <person name="Wawra S."/>
            <person name="van West P."/>
            <person name="Whitty B.R."/>
            <person name="Coutinho P.M."/>
            <person name="Henrissat B."/>
            <person name="Martin F."/>
            <person name="Thomas P.D."/>
            <person name="Tyler B.M."/>
            <person name="De Vries R.P."/>
            <person name="Kamoun S."/>
            <person name="Yandell M."/>
            <person name="Tisserat N."/>
            <person name="Buell C.R."/>
        </authorList>
    </citation>
    <scope>NUCLEOTIDE SEQUENCE</scope>
    <source>
        <strain evidence="6">DAOM:BR144</strain>
    </source>
</reference>
<accession>K3X0S8</accession>